<dbReference type="PANTHER" id="PTHR24058:SF22">
    <property type="entry name" value="DUAL SPECIFICITY TYROSINE-PHOSPHORYLATION-REGULATED KINASE 4"/>
    <property type="match status" value="1"/>
</dbReference>
<dbReference type="Gene3D" id="1.10.510.10">
    <property type="entry name" value="Transferase(Phosphotransferase) domain 1"/>
    <property type="match status" value="1"/>
</dbReference>
<dbReference type="InterPro" id="IPR050494">
    <property type="entry name" value="Ser_Thr_dual-spec_kinase"/>
</dbReference>
<evidence type="ECO:0000256" key="1">
    <source>
        <dbReference type="ARBA" id="ARBA00008867"/>
    </source>
</evidence>
<dbReference type="PROSITE" id="PS00108">
    <property type="entry name" value="PROTEIN_KINASE_ST"/>
    <property type="match status" value="1"/>
</dbReference>
<sequence length="313" mass="36689">MIQNDRHYIYFNFNKGCHIGFRYEQVQLLGRGSFGSVIKCIDHKTKQYVAVKALADSADDHQQIVREVEFLKILSKHKNGSRHNNICEILDTFYFRGFIFIVTKYYEDNLYDKIKENNYSGFDLEKVRYLGKEIAKALSFTHSAGIVHSDIKPENILLHNHKVYLIDFGCSCYDGEPLYETVQSLYYRAPEVVFSIKYNKSIDVWSFGCLLYELFTGKPLFWSSTESDLISQIVNIVGEPPKEMVNSSRKMKRYFYQKKLSQTNNDEKKKTYLKNNLKNASPEFIDLISQCICWNPTERVTMNDVLNHPFFKK</sequence>
<dbReference type="PROSITE" id="PS00107">
    <property type="entry name" value="PROTEIN_KINASE_ATP"/>
    <property type="match status" value="1"/>
</dbReference>
<dbReference type="SUPFAM" id="SSF56112">
    <property type="entry name" value="Protein kinase-like (PK-like)"/>
    <property type="match status" value="1"/>
</dbReference>
<evidence type="ECO:0000256" key="2">
    <source>
        <dbReference type="ARBA" id="ARBA00022527"/>
    </source>
</evidence>
<dbReference type="GO" id="GO:0004674">
    <property type="term" value="F:protein serine/threonine kinase activity"/>
    <property type="evidence" value="ECO:0000318"/>
    <property type="project" value="GO_Central"/>
</dbReference>
<dbReference type="PROSITE" id="PS50011">
    <property type="entry name" value="PROTEIN_KINASE_DOM"/>
    <property type="match status" value="1"/>
</dbReference>
<organism evidence="10 11">
    <name type="scientific">Trichomonas vaginalis (strain ATCC PRA-98 / G3)</name>
    <dbReference type="NCBI Taxonomy" id="412133"/>
    <lineage>
        <taxon>Eukaryota</taxon>
        <taxon>Metamonada</taxon>
        <taxon>Parabasalia</taxon>
        <taxon>Trichomonadida</taxon>
        <taxon>Trichomonadidae</taxon>
        <taxon>Trichomonas</taxon>
    </lineage>
</organism>
<dbReference type="OrthoDB" id="9332038at2759"/>
<dbReference type="VEuPathDB" id="TrichDB:TVAG_041130"/>
<reference evidence="10" key="1">
    <citation type="submission" date="2006-10" db="EMBL/GenBank/DDBJ databases">
        <authorList>
            <person name="Amadeo P."/>
            <person name="Zhao Q."/>
            <person name="Wortman J."/>
            <person name="Fraser-Liggett C."/>
            <person name="Carlton J."/>
        </authorList>
    </citation>
    <scope>NUCLEOTIDE SEQUENCE</scope>
    <source>
        <strain evidence="10">G3</strain>
    </source>
</reference>
<dbReference type="InterPro" id="IPR011009">
    <property type="entry name" value="Kinase-like_dom_sf"/>
</dbReference>
<evidence type="ECO:0000313" key="11">
    <source>
        <dbReference type="Proteomes" id="UP000001542"/>
    </source>
</evidence>
<dbReference type="FunFam" id="1.10.510.10:FF:000624">
    <property type="entry name" value="Mitogen-activated protein kinase"/>
    <property type="match status" value="1"/>
</dbReference>
<dbReference type="PANTHER" id="PTHR24058">
    <property type="entry name" value="DUAL SPECIFICITY PROTEIN KINASE"/>
    <property type="match status" value="1"/>
</dbReference>
<dbReference type="SMR" id="A2FWS5"/>
<evidence type="ECO:0000256" key="3">
    <source>
        <dbReference type="ARBA" id="ARBA00022679"/>
    </source>
</evidence>
<dbReference type="RefSeq" id="XP_001303568.1">
    <property type="nucleotide sequence ID" value="XM_001303567.1"/>
</dbReference>
<dbReference type="eggNOG" id="KOG0667">
    <property type="taxonomic scope" value="Eukaryota"/>
</dbReference>
<dbReference type="GO" id="GO:0005524">
    <property type="term" value="F:ATP binding"/>
    <property type="evidence" value="ECO:0007669"/>
    <property type="project" value="UniProtKB-UniRule"/>
</dbReference>
<dbReference type="InterPro" id="IPR000719">
    <property type="entry name" value="Prot_kinase_dom"/>
</dbReference>
<name>A2FWS5_TRIV3</name>
<dbReference type="SMART" id="SM00220">
    <property type="entry name" value="S_TKc"/>
    <property type="match status" value="1"/>
</dbReference>
<keyword evidence="11" id="KW-1185">Reference proteome</keyword>
<evidence type="ECO:0000256" key="8">
    <source>
        <dbReference type="RuleBase" id="RU000304"/>
    </source>
</evidence>
<dbReference type="VEuPathDB" id="TrichDB:TVAGG3_0892900"/>
<dbReference type="Proteomes" id="UP000001542">
    <property type="component" value="Unassembled WGS sequence"/>
</dbReference>
<dbReference type="STRING" id="5722.A2FWS5"/>
<feature type="binding site" evidence="7">
    <location>
        <position position="52"/>
    </location>
    <ligand>
        <name>ATP</name>
        <dbReference type="ChEBI" id="CHEBI:30616"/>
    </ligand>
</feature>
<dbReference type="InterPro" id="IPR017441">
    <property type="entry name" value="Protein_kinase_ATP_BS"/>
</dbReference>
<evidence type="ECO:0000313" key="10">
    <source>
        <dbReference type="EMBL" id="EAX90638.1"/>
    </source>
</evidence>
<dbReference type="GO" id="GO:0005737">
    <property type="term" value="C:cytoplasm"/>
    <property type="evidence" value="ECO:0000318"/>
    <property type="project" value="GO_Central"/>
</dbReference>
<accession>A2FWS5</accession>
<feature type="domain" description="Protein kinase" evidence="9">
    <location>
        <begin position="23"/>
        <end position="311"/>
    </location>
</feature>
<evidence type="ECO:0000256" key="7">
    <source>
        <dbReference type="PROSITE-ProRule" id="PRU10141"/>
    </source>
</evidence>
<dbReference type="InParanoid" id="A2FWS5"/>
<evidence type="ECO:0000256" key="6">
    <source>
        <dbReference type="ARBA" id="ARBA00022840"/>
    </source>
</evidence>
<dbReference type="AlphaFoldDB" id="A2FWS5"/>
<keyword evidence="6 7" id="KW-0067">ATP-binding</keyword>
<dbReference type="KEGG" id="tva:4748325"/>
<keyword evidence="2 8" id="KW-0723">Serine/threonine-protein kinase</keyword>
<dbReference type="GO" id="GO:0005856">
    <property type="term" value="C:cytoskeleton"/>
    <property type="evidence" value="ECO:0000318"/>
    <property type="project" value="GO_Central"/>
</dbReference>
<evidence type="ECO:0000256" key="4">
    <source>
        <dbReference type="ARBA" id="ARBA00022741"/>
    </source>
</evidence>
<comment type="similarity">
    <text evidence="1">Belongs to the protein kinase superfamily. CMGC Ser/Thr protein kinase family. MNB/DYRK subfamily.</text>
</comment>
<dbReference type="PIRSF" id="PIRSF000654">
    <property type="entry name" value="Integrin-linked_kinase"/>
    <property type="match status" value="1"/>
</dbReference>
<dbReference type="OMA" id="FCHIVEE"/>
<evidence type="ECO:0000259" key="9">
    <source>
        <dbReference type="PROSITE" id="PS50011"/>
    </source>
</evidence>
<proteinExistence type="inferred from homology"/>
<keyword evidence="4 7" id="KW-0547">Nucleotide-binding</keyword>
<evidence type="ECO:0000256" key="5">
    <source>
        <dbReference type="ARBA" id="ARBA00022777"/>
    </source>
</evidence>
<dbReference type="Pfam" id="PF00069">
    <property type="entry name" value="Pkinase"/>
    <property type="match status" value="1"/>
</dbReference>
<protein>
    <submittedName>
        <fullName evidence="10">CMGC family protein kinase</fullName>
    </submittedName>
</protein>
<dbReference type="InterPro" id="IPR008271">
    <property type="entry name" value="Ser/Thr_kinase_AS"/>
</dbReference>
<reference evidence="10" key="2">
    <citation type="journal article" date="2007" name="Science">
        <title>Draft genome sequence of the sexually transmitted pathogen Trichomonas vaginalis.</title>
        <authorList>
            <person name="Carlton J.M."/>
            <person name="Hirt R.P."/>
            <person name="Silva J.C."/>
            <person name="Delcher A.L."/>
            <person name="Schatz M."/>
            <person name="Zhao Q."/>
            <person name="Wortman J.R."/>
            <person name="Bidwell S.L."/>
            <person name="Alsmark U.C.M."/>
            <person name="Besteiro S."/>
            <person name="Sicheritz-Ponten T."/>
            <person name="Noel C.J."/>
            <person name="Dacks J.B."/>
            <person name="Foster P.G."/>
            <person name="Simillion C."/>
            <person name="Van de Peer Y."/>
            <person name="Miranda-Saavedra D."/>
            <person name="Barton G.J."/>
            <person name="Westrop G.D."/>
            <person name="Mueller S."/>
            <person name="Dessi D."/>
            <person name="Fiori P.L."/>
            <person name="Ren Q."/>
            <person name="Paulsen I."/>
            <person name="Zhang H."/>
            <person name="Bastida-Corcuera F.D."/>
            <person name="Simoes-Barbosa A."/>
            <person name="Brown M.T."/>
            <person name="Hayes R.D."/>
            <person name="Mukherjee M."/>
            <person name="Okumura C.Y."/>
            <person name="Schneider R."/>
            <person name="Smith A.J."/>
            <person name="Vanacova S."/>
            <person name="Villalvazo M."/>
            <person name="Haas B.J."/>
            <person name="Pertea M."/>
            <person name="Feldblyum T.V."/>
            <person name="Utterback T.R."/>
            <person name="Shu C.L."/>
            <person name="Osoegawa K."/>
            <person name="de Jong P.J."/>
            <person name="Hrdy I."/>
            <person name="Horvathova L."/>
            <person name="Zubacova Z."/>
            <person name="Dolezal P."/>
            <person name="Malik S.B."/>
            <person name="Logsdon J.M. Jr."/>
            <person name="Henze K."/>
            <person name="Gupta A."/>
            <person name="Wang C.C."/>
            <person name="Dunne R.L."/>
            <person name="Upcroft J.A."/>
            <person name="Upcroft P."/>
            <person name="White O."/>
            <person name="Salzberg S.L."/>
            <person name="Tang P."/>
            <person name="Chiu C.-H."/>
            <person name="Lee Y.-S."/>
            <person name="Embley T.M."/>
            <person name="Coombs G.H."/>
            <person name="Mottram J.C."/>
            <person name="Tachezy J."/>
            <person name="Fraser-Liggett C.M."/>
            <person name="Johnson P.J."/>
        </authorList>
    </citation>
    <scope>NUCLEOTIDE SEQUENCE [LARGE SCALE GENOMIC DNA]</scope>
    <source>
        <strain evidence="10">G3</strain>
    </source>
</reference>
<dbReference type="Gene3D" id="3.30.200.20">
    <property type="entry name" value="Phosphorylase Kinase, domain 1"/>
    <property type="match status" value="1"/>
</dbReference>
<dbReference type="EMBL" id="DS114092">
    <property type="protein sequence ID" value="EAX90638.1"/>
    <property type="molecule type" value="Genomic_DNA"/>
</dbReference>
<gene>
    <name evidence="10" type="ORF">TVAG_041130</name>
</gene>
<keyword evidence="5 10" id="KW-0418">Kinase</keyword>
<keyword evidence="3" id="KW-0808">Transferase</keyword>